<dbReference type="SUPFAM" id="SSF46785">
    <property type="entry name" value="Winged helix' DNA-binding domain"/>
    <property type="match status" value="1"/>
</dbReference>
<reference evidence="2 3" key="1">
    <citation type="submission" date="2018-09" db="EMBL/GenBank/DDBJ databases">
        <title>Production of Trimethoprim by Streptomyces sp. 3E-1.</title>
        <authorList>
            <person name="Kang H.J."/>
            <person name="Kim S.B."/>
        </authorList>
    </citation>
    <scope>NUCLEOTIDE SEQUENCE [LARGE SCALE GENOMIC DNA]</scope>
    <source>
        <strain evidence="2 3">3E-1</strain>
    </source>
</reference>
<evidence type="ECO:0000313" key="2">
    <source>
        <dbReference type="EMBL" id="AYC43825.1"/>
    </source>
</evidence>
<dbReference type="EMBL" id="CP032427">
    <property type="protein sequence ID" value="AYC43825.1"/>
    <property type="molecule type" value="Genomic_DNA"/>
</dbReference>
<dbReference type="Proteomes" id="UP000265765">
    <property type="component" value="Chromosome"/>
</dbReference>
<organism evidence="2 3">
    <name type="scientific">Streptomyces griseorubiginosus</name>
    <dbReference type="NCBI Taxonomy" id="67304"/>
    <lineage>
        <taxon>Bacteria</taxon>
        <taxon>Bacillati</taxon>
        <taxon>Actinomycetota</taxon>
        <taxon>Actinomycetes</taxon>
        <taxon>Kitasatosporales</taxon>
        <taxon>Streptomycetaceae</taxon>
        <taxon>Streptomyces</taxon>
    </lineage>
</organism>
<dbReference type="InterPro" id="IPR039422">
    <property type="entry name" value="MarR/SlyA-like"/>
</dbReference>
<accession>A0AAI8L9G6</accession>
<dbReference type="InterPro" id="IPR000835">
    <property type="entry name" value="HTH_MarR-typ"/>
</dbReference>
<dbReference type="PANTHER" id="PTHR33164">
    <property type="entry name" value="TRANSCRIPTIONAL REGULATOR, MARR FAMILY"/>
    <property type="match status" value="1"/>
</dbReference>
<dbReference type="GO" id="GO:0003700">
    <property type="term" value="F:DNA-binding transcription factor activity"/>
    <property type="evidence" value="ECO:0007669"/>
    <property type="project" value="InterPro"/>
</dbReference>
<feature type="domain" description="HTH marR-type" evidence="1">
    <location>
        <begin position="12"/>
        <end position="149"/>
    </location>
</feature>
<name>A0AAI8L9G6_9ACTN</name>
<dbReference type="GO" id="GO:0006950">
    <property type="term" value="P:response to stress"/>
    <property type="evidence" value="ECO:0007669"/>
    <property type="project" value="TreeGrafter"/>
</dbReference>
<dbReference type="PANTHER" id="PTHR33164:SF99">
    <property type="entry name" value="MARR FAMILY REGULATORY PROTEIN"/>
    <property type="match status" value="1"/>
</dbReference>
<dbReference type="KEGG" id="sge:DWG14_08133"/>
<dbReference type="InterPro" id="IPR036388">
    <property type="entry name" value="WH-like_DNA-bd_sf"/>
</dbReference>
<evidence type="ECO:0000259" key="1">
    <source>
        <dbReference type="PROSITE" id="PS50995"/>
    </source>
</evidence>
<evidence type="ECO:0000313" key="3">
    <source>
        <dbReference type="Proteomes" id="UP000265765"/>
    </source>
</evidence>
<dbReference type="SMART" id="SM00347">
    <property type="entry name" value="HTH_MARR"/>
    <property type="match status" value="1"/>
</dbReference>
<dbReference type="GeneID" id="91286922"/>
<dbReference type="RefSeq" id="WP_120053959.1">
    <property type="nucleotide sequence ID" value="NZ_CP032427.1"/>
</dbReference>
<dbReference type="Gene3D" id="1.10.10.10">
    <property type="entry name" value="Winged helix-like DNA-binding domain superfamily/Winged helix DNA-binding domain"/>
    <property type="match status" value="1"/>
</dbReference>
<protein>
    <submittedName>
        <fullName evidence="2">HTH-type transcriptional regulator MhqR</fullName>
    </submittedName>
</protein>
<gene>
    <name evidence="2" type="primary">mhqR_7</name>
    <name evidence="2" type="ORF">DWG14_08133</name>
</gene>
<proteinExistence type="predicted"/>
<sequence length="176" mass="19617">MSQVQECPTGTDVRAYEALALFARLLETSVNRALHREFGITWEEFAVLSLIHRSPHQFLHMTEAATALGFSRSRATRAVTRQEIHGRVLRSACPRDARATHATVTEQGVALLDEADDTYRAAVRQSLTEFSIGVEHTDVLVRLLEPLCDLRSRPRSQLSCARSRRTTAVNSSTSQA</sequence>
<dbReference type="InterPro" id="IPR036390">
    <property type="entry name" value="WH_DNA-bd_sf"/>
</dbReference>
<dbReference type="AlphaFoldDB" id="A0AAI8L9G6"/>
<dbReference type="Pfam" id="PF12802">
    <property type="entry name" value="MarR_2"/>
    <property type="match status" value="1"/>
</dbReference>
<dbReference type="PROSITE" id="PS50995">
    <property type="entry name" value="HTH_MARR_2"/>
    <property type="match status" value="1"/>
</dbReference>